<accession>K5VCS2</accession>
<evidence type="ECO:0000256" key="4">
    <source>
        <dbReference type="ARBA" id="ARBA00023242"/>
    </source>
</evidence>
<dbReference type="Proteomes" id="UP000008370">
    <property type="component" value="Unassembled WGS sequence"/>
</dbReference>
<dbReference type="KEGG" id="pco:PHACADRAFT_179402"/>
<dbReference type="InterPro" id="IPR027521">
    <property type="entry name" value="Usb1"/>
</dbReference>
<evidence type="ECO:0000256" key="5">
    <source>
        <dbReference type="ARBA" id="ARBA00029543"/>
    </source>
</evidence>
<dbReference type="InParanoid" id="K5VCS2"/>
<proteinExistence type="predicted"/>
<dbReference type="GO" id="GO:0016829">
    <property type="term" value="F:lyase activity"/>
    <property type="evidence" value="ECO:0007669"/>
    <property type="project" value="UniProtKB-KW"/>
</dbReference>
<keyword evidence="9" id="KW-1185">Reference proteome</keyword>
<evidence type="ECO:0000313" key="8">
    <source>
        <dbReference type="EMBL" id="EKM48878.1"/>
    </source>
</evidence>
<evidence type="ECO:0000256" key="6">
    <source>
        <dbReference type="ARBA" id="ARBA00030030"/>
    </source>
</evidence>
<dbReference type="OrthoDB" id="49151at2759"/>
<dbReference type="GO" id="GO:0034477">
    <property type="term" value="P:U6 snRNA 3'-end processing"/>
    <property type="evidence" value="ECO:0007669"/>
    <property type="project" value="InterPro"/>
</dbReference>
<name>K5VCS2_PHACS</name>
<keyword evidence="3" id="KW-0456">Lyase</keyword>
<dbReference type="PANTHER" id="PTHR13522:SF3">
    <property type="entry name" value="U6 SNRNA PHOSPHODIESTERASE 1"/>
    <property type="match status" value="1"/>
</dbReference>
<organism evidence="8 9">
    <name type="scientific">Phanerochaete carnosa (strain HHB-10118-sp)</name>
    <name type="common">White-rot fungus</name>
    <name type="synonym">Peniophora carnosa</name>
    <dbReference type="NCBI Taxonomy" id="650164"/>
    <lineage>
        <taxon>Eukaryota</taxon>
        <taxon>Fungi</taxon>
        <taxon>Dikarya</taxon>
        <taxon>Basidiomycota</taxon>
        <taxon>Agaricomycotina</taxon>
        <taxon>Agaricomycetes</taxon>
        <taxon>Polyporales</taxon>
        <taxon>Phanerochaetaceae</taxon>
        <taxon>Phanerochaete</taxon>
    </lineage>
</organism>
<sequence>MKRSGALVDYASSEDDEEQIKPVEEPVTKKRKLPALAFNLVVSAPVDNPAIHQGRLRSSPHVEGQFAAYVYVPVRIPPTSMLGSLVNNAFHHAVDIVSILHPIGDTNIEPDERELHISLTRPMYLRAHQREEFRTAVRVVGGQQKAFSASFANFAELTNDERTRTFLTIEVGAGHRELEALCNALAPTLRSYRQKEFYEKPRFHASIAWALLAQSTSTEFKPTSPSPSNNVDDSTHPLEQATTSAKQDNLTAQLAVSSAGFPAILRFPDSLLPGLEQEFGITLRSRHVSAFEAEHICVKIGKDVYKFRLKGGI</sequence>
<evidence type="ECO:0000256" key="2">
    <source>
        <dbReference type="ARBA" id="ARBA00022801"/>
    </source>
</evidence>
<dbReference type="GeneID" id="18909898"/>
<protein>
    <recommendedName>
        <fullName evidence="5">U6 snRNA phosphodiesterase 1</fullName>
    </recommendedName>
    <alternativeName>
        <fullName evidence="6">3'-5' RNA exonuclease USB1</fullName>
    </alternativeName>
</protein>
<feature type="region of interest" description="Disordered" evidence="7">
    <location>
        <begin position="1"/>
        <end position="20"/>
    </location>
</feature>
<evidence type="ECO:0000256" key="1">
    <source>
        <dbReference type="ARBA" id="ARBA00022722"/>
    </source>
</evidence>
<evidence type="ECO:0000313" key="9">
    <source>
        <dbReference type="Proteomes" id="UP000008370"/>
    </source>
</evidence>
<dbReference type="HOGENOM" id="CLU_057212_1_0_1"/>
<keyword evidence="2" id="KW-0378">Hydrolase</keyword>
<evidence type="ECO:0000256" key="3">
    <source>
        <dbReference type="ARBA" id="ARBA00023239"/>
    </source>
</evidence>
<dbReference type="GO" id="GO:0005634">
    <property type="term" value="C:nucleus"/>
    <property type="evidence" value="ECO:0007669"/>
    <property type="project" value="TreeGrafter"/>
</dbReference>
<evidence type="ECO:0000256" key="7">
    <source>
        <dbReference type="SAM" id="MobiDB-lite"/>
    </source>
</evidence>
<dbReference type="RefSeq" id="XP_007402570.1">
    <property type="nucleotide sequence ID" value="XM_007402508.1"/>
</dbReference>
<reference evidence="8 9" key="1">
    <citation type="journal article" date="2012" name="BMC Genomics">
        <title>Comparative genomics of the white-rot fungi, Phanerochaete carnosa and P. chrysosporium, to elucidate the genetic basis of the distinct wood types they colonize.</title>
        <authorList>
            <person name="Suzuki H."/>
            <person name="MacDonald J."/>
            <person name="Syed K."/>
            <person name="Salamov A."/>
            <person name="Hori C."/>
            <person name="Aerts A."/>
            <person name="Henrissat B."/>
            <person name="Wiebenga A."/>
            <person name="vanKuyk P.A."/>
            <person name="Barry K."/>
            <person name="Lindquist E."/>
            <person name="LaButti K."/>
            <person name="Lapidus A."/>
            <person name="Lucas S."/>
            <person name="Coutinho P."/>
            <person name="Gong Y."/>
            <person name="Samejima M."/>
            <person name="Mahadevan R."/>
            <person name="Abou-Zaid M."/>
            <person name="de Vries R.P."/>
            <person name="Igarashi K."/>
            <person name="Yadav J.S."/>
            <person name="Grigoriev I.V."/>
            <person name="Master E.R."/>
        </authorList>
    </citation>
    <scope>NUCLEOTIDE SEQUENCE [LARGE SCALE GENOMIC DNA]</scope>
    <source>
        <strain evidence="8 9">HHB-10118-sp</strain>
    </source>
</reference>
<dbReference type="STRING" id="650164.K5VCS2"/>
<dbReference type="EMBL" id="JH930670">
    <property type="protein sequence ID" value="EKM48878.1"/>
    <property type="molecule type" value="Genomic_DNA"/>
</dbReference>
<gene>
    <name evidence="8" type="ORF">PHACADRAFT_179402</name>
</gene>
<dbReference type="Pfam" id="PF09749">
    <property type="entry name" value="HVSL"/>
    <property type="match status" value="1"/>
</dbReference>
<dbReference type="GO" id="GO:0000175">
    <property type="term" value="F:3'-5'-RNA exonuclease activity"/>
    <property type="evidence" value="ECO:0007669"/>
    <property type="project" value="TreeGrafter"/>
</dbReference>
<keyword evidence="1" id="KW-0540">Nuclease</keyword>
<keyword evidence="4" id="KW-0539">Nucleus</keyword>
<dbReference type="PANTHER" id="PTHR13522">
    <property type="entry name" value="U6 SNRNA PHOSPHODIESTERASE 1"/>
    <property type="match status" value="1"/>
</dbReference>
<dbReference type="AlphaFoldDB" id="K5VCS2"/>
<dbReference type="Gene3D" id="3.90.1140.10">
    <property type="entry name" value="Cyclic phosphodiesterase"/>
    <property type="match status" value="1"/>
</dbReference>
<dbReference type="FunCoup" id="K5VCS2">
    <property type="interactions" value="187"/>
</dbReference>